<reference evidence="3" key="1">
    <citation type="submission" date="2017-02" db="EMBL/GenBank/DDBJ databases">
        <authorList>
            <person name="Varghese N."/>
            <person name="Submissions S."/>
        </authorList>
    </citation>
    <scope>NUCLEOTIDE SEQUENCE [LARGE SCALE GENOMIC DNA]</scope>
    <source>
        <strain evidence="3">ATCC 700200</strain>
    </source>
</reference>
<evidence type="ECO:0000313" key="3">
    <source>
        <dbReference type="Proteomes" id="UP000190774"/>
    </source>
</evidence>
<dbReference type="GO" id="GO:0007165">
    <property type="term" value="P:signal transduction"/>
    <property type="evidence" value="ECO:0007669"/>
    <property type="project" value="InterPro"/>
</dbReference>
<accession>A0A1T4WXV4</accession>
<dbReference type="EMBL" id="FUYE01000002">
    <property type="protein sequence ID" value="SKA81705.1"/>
    <property type="molecule type" value="Genomic_DNA"/>
</dbReference>
<dbReference type="InterPro" id="IPR036061">
    <property type="entry name" value="CheW-like_dom_sf"/>
</dbReference>
<keyword evidence="3" id="KW-1185">Reference proteome</keyword>
<dbReference type="Gene3D" id="2.30.30.40">
    <property type="entry name" value="SH3 Domains"/>
    <property type="match status" value="1"/>
</dbReference>
<dbReference type="Gene3D" id="2.40.50.180">
    <property type="entry name" value="CheA-289, Domain 4"/>
    <property type="match status" value="1"/>
</dbReference>
<dbReference type="GO" id="GO:0006935">
    <property type="term" value="P:chemotaxis"/>
    <property type="evidence" value="ECO:0007669"/>
    <property type="project" value="InterPro"/>
</dbReference>
<gene>
    <name evidence="2" type="ORF">SAMN02745166_00794</name>
</gene>
<name>A0A1T4WXV4_9BACT</name>
<dbReference type="InterPro" id="IPR002545">
    <property type="entry name" value="CheW-lke_dom"/>
</dbReference>
<feature type="domain" description="CheW-like" evidence="1">
    <location>
        <begin position="8"/>
        <end position="149"/>
    </location>
</feature>
<dbReference type="STRING" id="48467.SAMN02745166_00794"/>
<evidence type="ECO:0000259" key="1">
    <source>
        <dbReference type="PROSITE" id="PS50851"/>
    </source>
</evidence>
<dbReference type="PROSITE" id="PS50851">
    <property type="entry name" value="CHEW"/>
    <property type="match status" value="1"/>
</dbReference>
<dbReference type="SUPFAM" id="SSF50341">
    <property type="entry name" value="CheW-like"/>
    <property type="match status" value="1"/>
</dbReference>
<protein>
    <submittedName>
        <fullName evidence="2">Chemotaxis signal transduction protein</fullName>
    </submittedName>
</protein>
<proteinExistence type="predicted"/>
<sequence>MVGCLSMNRSLLAFSVANVRLGLDAMHVQEVVPSARLVTPPELPPLLRGFLSINHTLVPVIRLEKLVLPAPYSSDLPLRLTDRLVITRICGQNLAWVVGNDLELLPYRTRDLSPVPEDHVLNDCADSILPEEPPVILLNPEKLLLEAERLRIEQLRARELDRLTLITAPTPALQSA</sequence>
<evidence type="ECO:0000313" key="2">
    <source>
        <dbReference type="EMBL" id="SKA81705.1"/>
    </source>
</evidence>
<dbReference type="Proteomes" id="UP000190774">
    <property type="component" value="Unassembled WGS sequence"/>
</dbReference>
<dbReference type="AlphaFoldDB" id="A0A1T4WXV4"/>
<organism evidence="2 3">
    <name type="scientific">Prosthecobacter debontii</name>
    <dbReference type="NCBI Taxonomy" id="48467"/>
    <lineage>
        <taxon>Bacteria</taxon>
        <taxon>Pseudomonadati</taxon>
        <taxon>Verrucomicrobiota</taxon>
        <taxon>Verrucomicrobiia</taxon>
        <taxon>Verrucomicrobiales</taxon>
        <taxon>Verrucomicrobiaceae</taxon>
        <taxon>Prosthecobacter</taxon>
    </lineage>
</organism>
<dbReference type="Pfam" id="PF01584">
    <property type="entry name" value="CheW"/>
    <property type="match status" value="1"/>
</dbReference>